<reference evidence="1" key="1">
    <citation type="journal article" date="2012" name="Nature">
        <title>The oyster genome reveals stress adaptation and complexity of shell formation.</title>
        <authorList>
            <person name="Zhang G."/>
            <person name="Fang X."/>
            <person name="Guo X."/>
            <person name="Li L."/>
            <person name="Luo R."/>
            <person name="Xu F."/>
            <person name="Yang P."/>
            <person name="Zhang L."/>
            <person name="Wang X."/>
            <person name="Qi H."/>
            <person name="Xiong Z."/>
            <person name="Que H."/>
            <person name="Xie Y."/>
            <person name="Holland P.W."/>
            <person name="Paps J."/>
            <person name="Zhu Y."/>
            <person name="Wu F."/>
            <person name="Chen Y."/>
            <person name="Wang J."/>
            <person name="Peng C."/>
            <person name="Meng J."/>
            <person name="Yang L."/>
            <person name="Liu J."/>
            <person name="Wen B."/>
            <person name="Zhang N."/>
            <person name="Huang Z."/>
            <person name="Zhu Q."/>
            <person name="Feng Y."/>
            <person name="Mount A."/>
            <person name="Hedgecock D."/>
            <person name="Xu Z."/>
            <person name="Liu Y."/>
            <person name="Domazet-Loso T."/>
            <person name="Du Y."/>
            <person name="Sun X."/>
            <person name="Zhang S."/>
            <person name="Liu B."/>
            <person name="Cheng P."/>
            <person name="Jiang X."/>
            <person name="Li J."/>
            <person name="Fan D."/>
            <person name="Wang W."/>
            <person name="Fu W."/>
            <person name="Wang T."/>
            <person name="Wang B."/>
            <person name="Zhang J."/>
            <person name="Peng Z."/>
            <person name="Li Y."/>
            <person name="Li N."/>
            <person name="Wang J."/>
            <person name="Chen M."/>
            <person name="He Y."/>
            <person name="Tan F."/>
            <person name="Song X."/>
            <person name="Zheng Q."/>
            <person name="Huang R."/>
            <person name="Yang H."/>
            <person name="Du X."/>
            <person name="Chen L."/>
            <person name="Yang M."/>
            <person name="Gaffney P.M."/>
            <person name="Wang S."/>
            <person name="Luo L."/>
            <person name="She Z."/>
            <person name="Ming Y."/>
            <person name="Huang W."/>
            <person name="Zhang S."/>
            <person name="Huang B."/>
            <person name="Zhang Y."/>
            <person name="Qu T."/>
            <person name="Ni P."/>
            <person name="Miao G."/>
            <person name="Wang J."/>
            <person name="Wang Q."/>
            <person name="Steinberg C.E."/>
            <person name="Wang H."/>
            <person name="Li N."/>
            <person name="Qian L."/>
            <person name="Zhang G."/>
            <person name="Li Y."/>
            <person name="Yang H."/>
            <person name="Liu X."/>
            <person name="Wang J."/>
            <person name="Yin Y."/>
            <person name="Wang J."/>
        </authorList>
    </citation>
    <scope>NUCLEOTIDE SEQUENCE [LARGE SCALE GENOMIC DNA]</scope>
    <source>
        <strain evidence="1">05x7-T-G4-1.051#20</strain>
    </source>
</reference>
<accession>K1PEL0</accession>
<name>K1PEL0_MAGGI</name>
<dbReference type="HOGENOM" id="CLU_2374762_0_0_1"/>
<protein>
    <submittedName>
        <fullName evidence="1">Uncharacterized protein</fullName>
    </submittedName>
</protein>
<organism evidence="1">
    <name type="scientific">Magallana gigas</name>
    <name type="common">Pacific oyster</name>
    <name type="synonym">Crassostrea gigas</name>
    <dbReference type="NCBI Taxonomy" id="29159"/>
    <lineage>
        <taxon>Eukaryota</taxon>
        <taxon>Metazoa</taxon>
        <taxon>Spiralia</taxon>
        <taxon>Lophotrochozoa</taxon>
        <taxon>Mollusca</taxon>
        <taxon>Bivalvia</taxon>
        <taxon>Autobranchia</taxon>
        <taxon>Pteriomorphia</taxon>
        <taxon>Ostreida</taxon>
        <taxon>Ostreoidea</taxon>
        <taxon>Ostreidae</taxon>
        <taxon>Magallana</taxon>
    </lineage>
</organism>
<gene>
    <name evidence="1" type="ORF">CGI_10001403</name>
</gene>
<dbReference type="AlphaFoldDB" id="K1PEL0"/>
<proteinExistence type="predicted"/>
<dbReference type="InParanoid" id="K1PEL0"/>
<evidence type="ECO:0000313" key="1">
    <source>
        <dbReference type="EMBL" id="EKC17254.1"/>
    </source>
</evidence>
<dbReference type="EMBL" id="JH823161">
    <property type="protein sequence ID" value="EKC17254.1"/>
    <property type="molecule type" value="Genomic_DNA"/>
</dbReference>
<sequence>MYKARCVYVSYSRASCTVLLVRVLIVFVEYQQFGVSLDTAAPRNITIFQSRAPSAQTRTCDTQVTPDSWGHGCPPGIPGAKRGNISTEYWRQGAE</sequence>